<evidence type="ECO:0000256" key="5">
    <source>
        <dbReference type="ARBA" id="ARBA00022989"/>
    </source>
</evidence>
<dbReference type="InterPro" id="IPR035952">
    <property type="entry name" value="Rhomboid-like_sf"/>
</dbReference>
<dbReference type="RefSeq" id="XP_007805054.1">
    <property type="nucleotide sequence ID" value="XM_007806863.1"/>
</dbReference>
<feature type="transmembrane region" description="Helical" evidence="7">
    <location>
        <begin position="67"/>
        <end position="91"/>
    </location>
</feature>
<dbReference type="Pfam" id="PF04511">
    <property type="entry name" value="DER1"/>
    <property type="match status" value="1"/>
</dbReference>
<keyword evidence="9" id="KW-1185">Reference proteome</keyword>
<comment type="caution">
    <text evidence="7">Lacks conserved residue(s) required for the propagation of feature annotation.</text>
</comment>
<dbReference type="AlphaFoldDB" id="U1GC73"/>
<dbReference type="GO" id="GO:0006950">
    <property type="term" value="P:response to stress"/>
    <property type="evidence" value="ECO:0007669"/>
    <property type="project" value="UniProtKB-ARBA"/>
</dbReference>
<dbReference type="EMBL" id="KE721457">
    <property type="protein sequence ID" value="ERF69296.1"/>
    <property type="molecule type" value="Genomic_DNA"/>
</dbReference>
<evidence type="ECO:0000256" key="4">
    <source>
        <dbReference type="ARBA" id="ARBA00022824"/>
    </source>
</evidence>
<keyword evidence="5 7" id="KW-1133">Transmembrane helix</keyword>
<keyword evidence="6 7" id="KW-0472">Membrane</keyword>
<comment type="similarity">
    <text evidence="2 7">Belongs to the derlin family.</text>
</comment>
<dbReference type="eggNOG" id="KOG0858">
    <property type="taxonomic scope" value="Eukaryota"/>
</dbReference>
<dbReference type="SUPFAM" id="SSF144091">
    <property type="entry name" value="Rhomboid-like"/>
    <property type="match status" value="1"/>
</dbReference>
<evidence type="ECO:0000313" key="8">
    <source>
        <dbReference type="EMBL" id="ERF69296.1"/>
    </source>
</evidence>
<evidence type="ECO:0000313" key="9">
    <source>
        <dbReference type="Proteomes" id="UP000019373"/>
    </source>
</evidence>
<evidence type="ECO:0000256" key="6">
    <source>
        <dbReference type="ARBA" id="ARBA00023136"/>
    </source>
</evidence>
<dbReference type="OMA" id="FKSQYWR"/>
<dbReference type="InterPro" id="IPR007599">
    <property type="entry name" value="DER1"/>
</dbReference>
<evidence type="ECO:0000256" key="1">
    <source>
        <dbReference type="ARBA" id="ARBA00004477"/>
    </source>
</evidence>
<feature type="transmembrane region" description="Helical" evidence="7">
    <location>
        <begin position="111"/>
        <end position="136"/>
    </location>
</feature>
<comment type="subcellular location">
    <subcellularLocation>
        <location evidence="1 7">Endoplasmic reticulum membrane</location>
        <topology evidence="1 7">Multi-pass membrane protein</topology>
    </subcellularLocation>
</comment>
<organism evidence="8 9">
    <name type="scientific">Endocarpon pusillum (strain Z07020 / HMAS-L-300199)</name>
    <name type="common">Lichen-forming fungus</name>
    <dbReference type="NCBI Taxonomy" id="1263415"/>
    <lineage>
        <taxon>Eukaryota</taxon>
        <taxon>Fungi</taxon>
        <taxon>Dikarya</taxon>
        <taxon>Ascomycota</taxon>
        <taxon>Pezizomycotina</taxon>
        <taxon>Eurotiomycetes</taxon>
        <taxon>Chaetothyriomycetidae</taxon>
        <taxon>Verrucariales</taxon>
        <taxon>Verrucariaceae</taxon>
        <taxon>Endocarpon</taxon>
    </lineage>
</organism>
<comment type="function">
    <text evidence="7">May be involved in the degradation of misfolded endoplasmic reticulum (ER) luminal proteins.</text>
</comment>
<evidence type="ECO:0000256" key="7">
    <source>
        <dbReference type="RuleBase" id="RU363059"/>
    </source>
</evidence>
<name>U1GC73_ENDPU</name>
<reference evidence="9" key="1">
    <citation type="journal article" date="2014" name="BMC Genomics">
        <title>Genome characteristics reveal the impact of lichenization on lichen-forming fungus Endocarpon pusillum Hedwig (Verrucariales, Ascomycota).</title>
        <authorList>
            <person name="Wang Y.-Y."/>
            <person name="Liu B."/>
            <person name="Zhang X.-Y."/>
            <person name="Zhou Q.-M."/>
            <person name="Zhang T."/>
            <person name="Li H."/>
            <person name="Yu Y.-F."/>
            <person name="Zhang X.-L."/>
            <person name="Hao X.-Y."/>
            <person name="Wang M."/>
            <person name="Wang L."/>
            <person name="Wei J.-C."/>
        </authorList>
    </citation>
    <scope>NUCLEOTIDE SEQUENCE [LARGE SCALE GENOMIC DNA]</scope>
    <source>
        <strain evidence="9">Z07020 / HMAS-L-300199</strain>
    </source>
</reference>
<dbReference type="OrthoDB" id="1716531at2759"/>
<keyword evidence="4 7" id="KW-0256">Endoplasmic reticulum</keyword>
<dbReference type="HOGENOM" id="CLU_051898_1_0_1"/>
<protein>
    <recommendedName>
        <fullName evidence="7">Derlin</fullName>
    </recommendedName>
</protein>
<accession>U1GC73</accession>
<evidence type="ECO:0000256" key="2">
    <source>
        <dbReference type="ARBA" id="ARBA00008917"/>
    </source>
</evidence>
<evidence type="ECO:0000256" key="3">
    <source>
        <dbReference type="ARBA" id="ARBA00022692"/>
    </source>
</evidence>
<dbReference type="GO" id="GO:0005789">
    <property type="term" value="C:endoplasmic reticulum membrane"/>
    <property type="evidence" value="ECO:0007669"/>
    <property type="project" value="UniProtKB-SubCell"/>
</dbReference>
<dbReference type="Proteomes" id="UP000019373">
    <property type="component" value="Unassembled WGS sequence"/>
</dbReference>
<dbReference type="GeneID" id="19239035"/>
<proteinExistence type="inferred from homology"/>
<dbReference type="PANTHER" id="PTHR11009">
    <property type="entry name" value="DER1-LIKE PROTEIN, DERLIN"/>
    <property type="match status" value="1"/>
</dbReference>
<sequence length="262" mass="29420">MAAILGGDGGLGEMGQFPLEQWFFEMPPCTRYWTTATVLTAVLTQCKIVNPLQLYYSFRAVYVRSQYWRLLTTFTYFGPLSLDLLFHLFFLQRYSRLLESSSGPSPATFSWLLLYACTSLLVLSSTLFSTGSLLFLGSSLSSTIVYIWSRRNPDTRLSLMGLLVFTAPYLPWVLMAFSLVMHGSVPRDEILGVVVGHVWYFFADVWPGLYEGQRPMDPPAWWVRLWEGRLRVEEESEPRGVDGDVAAAAAAAAVGPQAGEVR</sequence>
<feature type="transmembrane region" description="Helical" evidence="7">
    <location>
        <begin position="157"/>
        <end position="178"/>
    </location>
</feature>
<keyword evidence="3 7" id="KW-0812">Transmembrane</keyword>
<gene>
    <name evidence="8" type="ORF">EPUS_04000</name>
</gene>